<keyword evidence="7" id="KW-1185">Reference proteome</keyword>
<sequence length="301" mass="32799">MIQIDGMATFVAVVEAGSLTAAATRLNTTKSVVSRRLVDLETELGAILLERGTRGARATEVGAVYYAKCVRILEAIHSSSEFVSGFNDIVAGTLKVAMARSFHEASIAAVLNRFAAQYPDIVLQVETPESGRLDDGDFDVALQPGEPSGPDLIARTLFEFANVLCASPDYLQRRGMPRMPAEMADHDALVDGDGKAIGWSHREHGQWLPLRTREHLRSSDRRQLVSAVREGLGILLAPESVVAEDLSAGRLQRVLADAELPPGRISILYPRSRRTSRKVQLLLAFLREAFPADEAMIADPD</sequence>
<dbReference type="InterPro" id="IPR005119">
    <property type="entry name" value="LysR_subst-bd"/>
</dbReference>
<reference evidence="6 7" key="1">
    <citation type="submission" date="2017-08" db="EMBL/GenBank/DDBJ databases">
        <title>Lysobacter sylvestris genome.</title>
        <authorList>
            <person name="Zhang D.-C."/>
            <person name="Albuquerque L."/>
            <person name="Franca L."/>
            <person name="Froufe H.J.C."/>
            <person name="Barroso C."/>
            <person name="Egas C."/>
            <person name="Da Costa M."/>
            <person name="Margesin R."/>
        </authorList>
    </citation>
    <scope>NUCLEOTIDE SEQUENCE [LARGE SCALE GENOMIC DNA]</scope>
    <source>
        <strain evidence="6 7">AM20-91</strain>
    </source>
</reference>
<dbReference type="GO" id="GO:0003700">
    <property type="term" value="F:DNA-binding transcription factor activity"/>
    <property type="evidence" value="ECO:0007669"/>
    <property type="project" value="InterPro"/>
</dbReference>
<dbReference type="Gene3D" id="1.10.10.10">
    <property type="entry name" value="Winged helix-like DNA-binding domain superfamily/Winged helix DNA-binding domain"/>
    <property type="match status" value="1"/>
</dbReference>
<dbReference type="PANTHER" id="PTHR30537">
    <property type="entry name" value="HTH-TYPE TRANSCRIPTIONAL REGULATOR"/>
    <property type="match status" value="1"/>
</dbReference>
<feature type="domain" description="HTH lysR-type" evidence="5">
    <location>
        <begin position="2"/>
        <end position="59"/>
    </location>
</feature>
<dbReference type="AlphaFoldDB" id="A0A2K1Q188"/>
<keyword evidence="3" id="KW-0238">DNA-binding</keyword>
<dbReference type="GO" id="GO:0006351">
    <property type="term" value="P:DNA-templated transcription"/>
    <property type="evidence" value="ECO:0007669"/>
    <property type="project" value="TreeGrafter"/>
</dbReference>
<comment type="caution">
    <text evidence="6">The sequence shown here is derived from an EMBL/GenBank/DDBJ whole genome shotgun (WGS) entry which is preliminary data.</text>
</comment>
<dbReference type="Pfam" id="PF03466">
    <property type="entry name" value="LysR_substrate"/>
    <property type="match status" value="1"/>
</dbReference>
<gene>
    <name evidence="6" type="ORF">Lysil_0429</name>
</gene>
<evidence type="ECO:0000256" key="4">
    <source>
        <dbReference type="ARBA" id="ARBA00023163"/>
    </source>
</evidence>
<evidence type="ECO:0000313" key="6">
    <source>
        <dbReference type="EMBL" id="PNS08800.1"/>
    </source>
</evidence>
<dbReference type="FunFam" id="1.10.10.10:FF:000001">
    <property type="entry name" value="LysR family transcriptional regulator"/>
    <property type="match status" value="1"/>
</dbReference>
<dbReference type="OrthoDB" id="9810065at2"/>
<dbReference type="InterPro" id="IPR036388">
    <property type="entry name" value="WH-like_DNA-bd_sf"/>
</dbReference>
<evidence type="ECO:0000256" key="1">
    <source>
        <dbReference type="ARBA" id="ARBA00009437"/>
    </source>
</evidence>
<comment type="similarity">
    <text evidence="1">Belongs to the LysR transcriptional regulatory family.</text>
</comment>
<dbReference type="InterPro" id="IPR058163">
    <property type="entry name" value="LysR-type_TF_proteobact-type"/>
</dbReference>
<evidence type="ECO:0000256" key="2">
    <source>
        <dbReference type="ARBA" id="ARBA00023015"/>
    </source>
</evidence>
<dbReference type="InterPro" id="IPR000847">
    <property type="entry name" value="LysR_HTH_N"/>
</dbReference>
<dbReference type="EMBL" id="NPZB01000001">
    <property type="protein sequence ID" value="PNS08800.1"/>
    <property type="molecule type" value="Genomic_DNA"/>
</dbReference>
<dbReference type="Gene3D" id="3.40.190.290">
    <property type="match status" value="1"/>
</dbReference>
<evidence type="ECO:0000259" key="5">
    <source>
        <dbReference type="PROSITE" id="PS50931"/>
    </source>
</evidence>
<evidence type="ECO:0000256" key="3">
    <source>
        <dbReference type="ARBA" id="ARBA00023125"/>
    </source>
</evidence>
<dbReference type="InterPro" id="IPR036390">
    <property type="entry name" value="WH_DNA-bd_sf"/>
</dbReference>
<dbReference type="PROSITE" id="PS50931">
    <property type="entry name" value="HTH_LYSR"/>
    <property type="match status" value="1"/>
</dbReference>
<evidence type="ECO:0000313" key="7">
    <source>
        <dbReference type="Proteomes" id="UP000236220"/>
    </source>
</evidence>
<dbReference type="SUPFAM" id="SSF46785">
    <property type="entry name" value="Winged helix' DNA-binding domain"/>
    <property type="match status" value="1"/>
</dbReference>
<protein>
    <submittedName>
        <fullName evidence="6">Transcriptional regulator</fullName>
    </submittedName>
</protein>
<dbReference type="PANTHER" id="PTHR30537:SF3">
    <property type="entry name" value="TRANSCRIPTIONAL REGULATORY PROTEIN"/>
    <property type="match status" value="1"/>
</dbReference>
<keyword evidence="2" id="KW-0805">Transcription regulation</keyword>
<dbReference type="GO" id="GO:0043565">
    <property type="term" value="F:sequence-specific DNA binding"/>
    <property type="evidence" value="ECO:0007669"/>
    <property type="project" value="TreeGrafter"/>
</dbReference>
<dbReference type="CDD" id="cd08422">
    <property type="entry name" value="PBP2_CrgA_like"/>
    <property type="match status" value="1"/>
</dbReference>
<name>A0A2K1Q188_9GAMM</name>
<dbReference type="Pfam" id="PF00126">
    <property type="entry name" value="HTH_1"/>
    <property type="match status" value="1"/>
</dbReference>
<dbReference type="SUPFAM" id="SSF53850">
    <property type="entry name" value="Periplasmic binding protein-like II"/>
    <property type="match status" value="1"/>
</dbReference>
<dbReference type="Proteomes" id="UP000236220">
    <property type="component" value="Unassembled WGS sequence"/>
</dbReference>
<proteinExistence type="inferred from homology"/>
<accession>A0A2K1Q188</accession>
<organism evidence="6 7">
    <name type="scientific">Solilutibacter silvestris</name>
    <dbReference type="NCBI Taxonomy" id="1645665"/>
    <lineage>
        <taxon>Bacteria</taxon>
        <taxon>Pseudomonadati</taxon>
        <taxon>Pseudomonadota</taxon>
        <taxon>Gammaproteobacteria</taxon>
        <taxon>Lysobacterales</taxon>
        <taxon>Lysobacteraceae</taxon>
        <taxon>Solilutibacter</taxon>
    </lineage>
</organism>
<keyword evidence="4" id="KW-0804">Transcription</keyword>